<dbReference type="EMBL" id="FNBK01000005">
    <property type="protein sequence ID" value="SDF29756.1"/>
    <property type="molecule type" value="Genomic_DNA"/>
</dbReference>
<dbReference type="InterPro" id="IPR036291">
    <property type="entry name" value="NAD(P)-bd_dom_sf"/>
</dbReference>
<dbReference type="Gene3D" id="3.40.50.720">
    <property type="entry name" value="NAD(P)-binding Rossmann-like Domain"/>
    <property type="match status" value="1"/>
</dbReference>
<evidence type="ECO:0000313" key="2">
    <source>
        <dbReference type="EMBL" id="SDF29756.1"/>
    </source>
</evidence>
<proteinExistence type="predicted"/>
<dbReference type="RefSeq" id="WP_092690320.1">
    <property type="nucleotide sequence ID" value="NZ_FNBK01000005.1"/>
</dbReference>
<dbReference type="OrthoDB" id="206077at2157"/>
<evidence type="ECO:0000259" key="1">
    <source>
        <dbReference type="Pfam" id="PF13460"/>
    </source>
</evidence>
<dbReference type="STRING" id="660518.SAMN05216218_10598"/>
<keyword evidence="3" id="KW-1185">Reference proteome</keyword>
<reference evidence="3" key="1">
    <citation type="submission" date="2016-10" db="EMBL/GenBank/DDBJ databases">
        <authorList>
            <person name="Varghese N."/>
            <person name="Submissions S."/>
        </authorList>
    </citation>
    <scope>NUCLEOTIDE SEQUENCE [LARGE SCALE GENOMIC DNA]</scope>
    <source>
        <strain evidence="3">IBRC-M 10760</strain>
    </source>
</reference>
<accession>A0A1G7JXU2</accession>
<dbReference type="SUPFAM" id="SSF51735">
    <property type="entry name" value="NAD(P)-binding Rossmann-fold domains"/>
    <property type="match status" value="1"/>
</dbReference>
<sequence length="244" mass="25094">MNENRATVLVAGASGETGREILRLLDGRDPTVRALTRDESNADRLRAWGADEVVVGDLLAETGLDAAVEGVDVVLSAVGSTPSAVLTAEQFVDGVGTIALLEAAVDAGAEAFVMESALGVGGEGGSVLARLFDAAIGPIQDAKARAEAAIRAAPVRHTILRPGVLTNGRRTDDVTVAPADTGLWGSVSRADVARLMAAAPYTGAAADRTLEAVATPSHREVGLAIDWRLPRARAEEISVEVVDG</sequence>
<protein>
    <submittedName>
        <fullName evidence="2">NAD(P)H-binding</fullName>
    </submittedName>
</protein>
<dbReference type="InterPro" id="IPR016040">
    <property type="entry name" value="NAD(P)-bd_dom"/>
</dbReference>
<dbReference type="PANTHER" id="PTHR15020:SF50">
    <property type="entry name" value="UPF0659 PROTEIN YMR090W"/>
    <property type="match status" value="1"/>
</dbReference>
<gene>
    <name evidence="2" type="ORF">SAMN05216218_10598</name>
</gene>
<dbReference type="PANTHER" id="PTHR15020">
    <property type="entry name" value="FLAVIN REDUCTASE-RELATED"/>
    <property type="match status" value="1"/>
</dbReference>
<feature type="domain" description="NAD(P)-binding" evidence="1">
    <location>
        <begin position="12"/>
        <end position="199"/>
    </location>
</feature>
<evidence type="ECO:0000313" key="3">
    <source>
        <dbReference type="Proteomes" id="UP000199076"/>
    </source>
</evidence>
<organism evidence="2 3">
    <name type="scientific">Halorientalis regularis</name>
    <dbReference type="NCBI Taxonomy" id="660518"/>
    <lineage>
        <taxon>Archaea</taxon>
        <taxon>Methanobacteriati</taxon>
        <taxon>Methanobacteriota</taxon>
        <taxon>Stenosarchaea group</taxon>
        <taxon>Halobacteria</taxon>
        <taxon>Halobacteriales</taxon>
        <taxon>Haloarculaceae</taxon>
        <taxon>Halorientalis</taxon>
    </lineage>
</organism>
<name>A0A1G7JXU2_9EURY</name>
<dbReference type="Proteomes" id="UP000199076">
    <property type="component" value="Unassembled WGS sequence"/>
</dbReference>
<dbReference type="AlphaFoldDB" id="A0A1G7JXU2"/>
<dbReference type="Pfam" id="PF13460">
    <property type="entry name" value="NAD_binding_10"/>
    <property type="match status" value="1"/>
</dbReference>